<dbReference type="Proteomes" id="UP000287547">
    <property type="component" value="Unassembled WGS sequence"/>
</dbReference>
<organism evidence="2 3">
    <name type="scientific">Kibdelosporangium aridum</name>
    <dbReference type="NCBI Taxonomy" id="2030"/>
    <lineage>
        <taxon>Bacteria</taxon>
        <taxon>Bacillati</taxon>
        <taxon>Actinomycetota</taxon>
        <taxon>Actinomycetes</taxon>
        <taxon>Pseudonocardiales</taxon>
        <taxon>Pseudonocardiaceae</taxon>
        <taxon>Kibdelosporangium</taxon>
    </lineage>
</organism>
<feature type="region of interest" description="Disordered" evidence="1">
    <location>
        <begin position="25"/>
        <end position="55"/>
    </location>
</feature>
<reference evidence="2 3" key="1">
    <citation type="submission" date="2018-05" db="EMBL/GenBank/DDBJ databases">
        <title>Evolution of GPA BGCs.</title>
        <authorList>
            <person name="Waglechner N."/>
            <person name="Wright G.D."/>
        </authorList>
    </citation>
    <scope>NUCLEOTIDE SEQUENCE [LARGE SCALE GENOMIC DNA]</scope>
    <source>
        <strain evidence="2 3">A82846</strain>
    </source>
</reference>
<sequence length="76" mass="8076">MVAFAVLAGVVNPAAAAPEQVRTVAVAQDAEPPRPMPPDPYKEWDGKAGVPDTGDPRLRQLVADNAELAEDVEVRE</sequence>
<evidence type="ECO:0000313" key="3">
    <source>
        <dbReference type="Proteomes" id="UP000287547"/>
    </source>
</evidence>
<accession>A0A428YYM2</accession>
<gene>
    <name evidence="2" type="ORF">DMH04_37350</name>
</gene>
<feature type="non-terminal residue" evidence="2">
    <location>
        <position position="76"/>
    </location>
</feature>
<evidence type="ECO:0000256" key="1">
    <source>
        <dbReference type="SAM" id="MobiDB-lite"/>
    </source>
</evidence>
<dbReference type="EMBL" id="QHKI01000046">
    <property type="protein sequence ID" value="RSM75807.1"/>
    <property type="molecule type" value="Genomic_DNA"/>
</dbReference>
<comment type="caution">
    <text evidence="2">The sequence shown here is derived from an EMBL/GenBank/DDBJ whole genome shotgun (WGS) entry which is preliminary data.</text>
</comment>
<protein>
    <submittedName>
        <fullName evidence="2">Uncharacterized protein</fullName>
    </submittedName>
</protein>
<dbReference type="AlphaFoldDB" id="A0A428YYM2"/>
<evidence type="ECO:0000313" key="2">
    <source>
        <dbReference type="EMBL" id="RSM75807.1"/>
    </source>
</evidence>
<name>A0A428YYM2_KIBAR</name>
<proteinExistence type="predicted"/>